<dbReference type="EMBL" id="AB209689">
    <property type="protein sequence ID" value="BAD92926.1"/>
    <property type="molecule type" value="mRNA"/>
</dbReference>
<name>Q59EX2_HUMAN</name>
<accession>Q59EX2</accession>
<protein>
    <submittedName>
        <fullName evidence="1">Farnesyltransferase, CAAX box, alpha variant</fullName>
    </submittedName>
</protein>
<dbReference type="GO" id="GO:0016740">
    <property type="term" value="F:transferase activity"/>
    <property type="evidence" value="ECO:0007669"/>
    <property type="project" value="UniProtKB-KW"/>
</dbReference>
<keyword evidence="1" id="KW-0808">Transferase</keyword>
<sequence length="69" mass="8081">NQPQHSLKPKPNPEEALILFNLMKAERSEEAAEENLDASRGWFMRYKKEAISIAWKCKVKQQVLLEKLQ</sequence>
<feature type="non-terminal residue" evidence="1">
    <location>
        <position position="1"/>
    </location>
</feature>
<reference evidence="1" key="1">
    <citation type="submission" date="2005-03" db="EMBL/GenBank/DDBJ databases">
        <title>Homo sapiens protein coding cDNA.</title>
        <authorList>
            <person name="Totoki Y."/>
            <person name="Toyoda A."/>
            <person name="Takeda T."/>
            <person name="Sakaki Y."/>
            <person name="Tanaka A."/>
            <person name="Yokoyama S."/>
            <person name="Ohara O."/>
            <person name="Nagase T."/>
            <person name="Kikuno R.F."/>
        </authorList>
    </citation>
    <scope>NUCLEOTIDE SEQUENCE</scope>
    <source>
        <tissue evidence="1">Brain</tissue>
    </source>
</reference>
<dbReference type="AlphaFoldDB" id="Q59EX2"/>
<organism evidence="1">
    <name type="scientific">Homo sapiens</name>
    <name type="common">Human</name>
    <dbReference type="NCBI Taxonomy" id="9606"/>
    <lineage>
        <taxon>Eukaryota</taxon>
        <taxon>Metazoa</taxon>
        <taxon>Chordata</taxon>
        <taxon>Craniata</taxon>
        <taxon>Vertebrata</taxon>
        <taxon>Euteleostomi</taxon>
        <taxon>Mammalia</taxon>
        <taxon>Eutheria</taxon>
        <taxon>Euarchontoglires</taxon>
        <taxon>Primates</taxon>
        <taxon>Haplorrhini</taxon>
        <taxon>Catarrhini</taxon>
        <taxon>Hominidae</taxon>
        <taxon>Homo</taxon>
    </lineage>
</organism>
<evidence type="ECO:0000313" key="1">
    <source>
        <dbReference type="EMBL" id="BAD92926.1"/>
    </source>
</evidence>
<proteinExistence type="evidence at transcript level"/>